<keyword evidence="2" id="KW-0805">Transcription regulation</keyword>
<dbReference type="CDD" id="cd00265">
    <property type="entry name" value="MADS_MEF2_like"/>
    <property type="match status" value="1"/>
</dbReference>
<comment type="caution">
    <text evidence="7">The sequence shown here is derived from an EMBL/GenBank/DDBJ whole genome shotgun (WGS) entry which is preliminary data.</text>
</comment>
<dbReference type="EMBL" id="JAUHHV010000001">
    <property type="protein sequence ID" value="KAK1438270.1"/>
    <property type="molecule type" value="Genomic_DNA"/>
</dbReference>
<evidence type="ECO:0000256" key="4">
    <source>
        <dbReference type="ARBA" id="ARBA00023163"/>
    </source>
</evidence>
<dbReference type="PANTHER" id="PTHR48019">
    <property type="entry name" value="SERUM RESPONSE FACTOR HOMOLOG"/>
    <property type="match status" value="1"/>
</dbReference>
<dbReference type="AlphaFoldDB" id="A0AAD8P3Z3"/>
<evidence type="ECO:0000256" key="5">
    <source>
        <dbReference type="ARBA" id="ARBA00023242"/>
    </source>
</evidence>
<dbReference type="GO" id="GO:0045944">
    <property type="term" value="P:positive regulation of transcription by RNA polymerase II"/>
    <property type="evidence" value="ECO:0007669"/>
    <property type="project" value="InterPro"/>
</dbReference>
<dbReference type="InterPro" id="IPR050142">
    <property type="entry name" value="MADS-box/MEF2_TF"/>
</dbReference>
<dbReference type="GO" id="GO:0005634">
    <property type="term" value="C:nucleus"/>
    <property type="evidence" value="ECO:0007669"/>
    <property type="project" value="UniProtKB-SubCell"/>
</dbReference>
<dbReference type="Gene3D" id="3.40.1810.10">
    <property type="entry name" value="Transcription factor, MADS-box"/>
    <property type="match status" value="1"/>
</dbReference>
<evidence type="ECO:0000259" key="6">
    <source>
        <dbReference type="PROSITE" id="PS50066"/>
    </source>
</evidence>
<accession>A0AAD8P3Z3</accession>
<dbReference type="Pfam" id="PF01486">
    <property type="entry name" value="K-box"/>
    <property type="match status" value="1"/>
</dbReference>
<keyword evidence="8" id="KW-1185">Reference proteome</keyword>
<proteinExistence type="predicted"/>
<gene>
    <name evidence="7" type="ORF">QVD17_04076</name>
</gene>
<evidence type="ECO:0000256" key="1">
    <source>
        <dbReference type="ARBA" id="ARBA00004123"/>
    </source>
</evidence>
<dbReference type="Proteomes" id="UP001229421">
    <property type="component" value="Unassembled WGS sequence"/>
</dbReference>
<reference evidence="7" key="1">
    <citation type="journal article" date="2023" name="bioRxiv">
        <title>Improved chromosome-level genome assembly for marigold (Tagetes erecta).</title>
        <authorList>
            <person name="Jiang F."/>
            <person name="Yuan L."/>
            <person name="Wang S."/>
            <person name="Wang H."/>
            <person name="Xu D."/>
            <person name="Wang A."/>
            <person name="Fan W."/>
        </authorList>
    </citation>
    <scope>NUCLEOTIDE SEQUENCE</scope>
    <source>
        <strain evidence="7">WSJ</strain>
        <tissue evidence="7">Leaf</tissue>
    </source>
</reference>
<dbReference type="PROSITE" id="PS50066">
    <property type="entry name" value="MADS_BOX_2"/>
    <property type="match status" value="1"/>
</dbReference>
<keyword evidence="5" id="KW-0539">Nucleus</keyword>
<sequence length="168" mass="19215">MGRRKLEMKRIEDKSSRLVTFSKRRSGLVKKARHLSVLCDVDVAVIVFSAGGKLYESCSGTTNSVERILSRYHERCVEGGEINTTNRASDDICKSFRTCKELLQTVDRLDEENSAEELPVNELIQLEQELDDALAQTRLRKTQLMMEYISTLKEKFRAKQVIKVELAT</sequence>
<evidence type="ECO:0000256" key="2">
    <source>
        <dbReference type="ARBA" id="ARBA00023015"/>
    </source>
</evidence>
<evidence type="ECO:0000256" key="3">
    <source>
        <dbReference type="ARBA" id="ARBA00023125"/>
    </source>
</evidence>
<dbReference type="GO" id="GO:0046983">
    <property type="term" value="F:protein dimerization activity"/>
    <property type="evidence" value="ECO:0007669"/>
    <property type="project" value="InterPro"/>
</dbReference>
<dbReference type="InterPro" id="IPR036879">
    <property type="entry name" value="TF_MADSbox_sf"/>
</dbReference>
<dbReference type="InterPro" id="IPR033896">
    <property type="entry name" value="MEF2-like_N"/>
</dbReference>
<dbReference type="SMART" id="SM00432">
    <property type="entry name" value="MADS"/>
    <property type="match status" value="1"/>
</dbReference>
<evidence type="ECO:0000313" key="7">
    <source>
        <dbReference type="EMBL" id="KAK1438270.1"/>
    </source>
</evidence>
<dbReference type="GO" id="GO:0003700">
    <property type="term" value="F:DNA-binding transcription factor activity"/>
    <property type="evidence" value="ECO:0007669"/>
    <property type="project" value="InterPro"/>
</dbReference>
<dbReference type="PRINTS" id="PR00404">
    <property type="entry name" value="MADSDOMAIN"/>
</dbReference>
<protein>
    <recommendedName>
        <fullName evidence="6">MADS-box domain-containing protein</fullName>
    </recommendedName>
</protein>
<keyword evidence="3" id="KW-0238">DNA-binding</keyword>
<dbReference type="InterPro" id="IPR002487">
    <property type="entry name" value="TF_Kbox"/>
</dbReference>
<dbReference type="InterPro" id="IPR002100">
    <property type="entry name" value="TF_MADSbox"/>
</dbReference>
<dbReference type="GO" id="GO:0000977">
    <property type="term" value="F:RNA polymerase II transcription regulatory region sequence-specific DNA binding"/>
    <property type="evidence" value="ECO:0007669"/>
    <property type="project" value="InterPro"/>
</dbReference>
<evidence type="ECO:0000313" key="8">
    <source>
        <dbReference type="Proteomes" id="UP001229421"/>
    </source>
</evidence>
<comment type="subcellular location">
    <subcellularLocation>
        <location evidence="1">Nucleus</location>
    </subcellularLocation>
</comment>
<feature type="domain" description="MADS-box" evidence="6">
    <location>
        <begin position="1"/>
        <end position="61"/>
    </location>
</feature>
<dbReference type="Pfam" id="PF00319">
    <property type="entry name" value="SRF-TF"/>
    <property type="match status" value="1"/>
</dbReference>
<keyword evidence="4" id="KW-0804">Transcription</keyword>
<dbReference type="SUPFAM" id="SSF55455">
    <property type="entry name" value="SRF-like"/>
    <property type="match status" value="1"/>
</dbReference>
<organism evidence="7 8">
    <name type="scientific">Tagetes erecta</name>
    <name type="common">African marigold</name>
    <dbReference type="NCBI Taxonomy" id="13708"/>
    <lineage>
        <taxon>Eukaryota</taxon>
        <taxon>Viridiplantae</taxon>
        <taxon>Streptophyta</taxon>
        <taxon>Embryophyta</taxon>
        <taxon>Tracheophyta</taxon>
        <taxon>Spermatophyta</taxon>
        <taxon>Magnoliopsida</taxon>
        <taxon>eudicotyledons</taxon>
        <taxon>Gunneridae</taxon>
        <taxon>Pentapetalae</taxon>
        <taxon>asterids</taxon>
        <taxon>campanulids</taxon>
        <taxon>Asterales</taxon>
        <taxon>Asteraceae</taxon>
        <taxon>Asteroideae</taxon>
        <taxon>Heliantheae alliance</taxon>
        <taxon>Tageteae</taxon>
        <taxon>Tagetes</taxon>
    </lineage>
</organism>
<name>A0AAD8P3Z3_TARER</name>